<dbReference type="GO" id="GO:0006352">
    <property type="term" value="P:DNA-templated transcription initiation"/>
    <property type="evidence" value="ECO:0007669"/>
    <property type="project" value="InterPro"/>
</dbReference>
<feature type="domain" description="RNA polymerase sigma-70 region 4" evidence="2">
    <location>
        <begin position="95"/>
        <end position="137"/>
    </location>
</feature>
<dbReference type="Proteomes" id="UP000190539">
    <property type="component" value="Unassembled WGS sequence"/>
</dbReference>
<dbReference type="SUPFAM" id="SSF88659">
    <property type="entry name" value="Sigma3 and sigma4 domains of RNA polymerase sigma factors"/>
    <property type="match status" value="1"/>
</dbReference>
<dbReference type="OrthoDB" id="4332887at2"/>
<dbReference type="AlphaFoldDB" id="A0A1V4ADE7"/>
<feature type="region of interest" description="Disordered" evidence="1">
    <location>
        <begin position="136"/>
        <end position="163"/>
    </location>
</feature>
<dbReference type="Gene3D" id="1.10.10.10">
    <property type="entry name" value="Winged helix-like DNA-binding domain superfamily/Winged helix DNA-binding domain"/>
    <property type="match status" value="1"/>
</dbReference>
<sequence>MGERRTARHIRKSREFEAFAAGASGRLLHAATLLTAERAPHNPRARELLTAALADTYASWERLRGGDPYDHARQILATRFARTAWRHRRGGHGPLAVLHTQERLVLVLRVYEGVAEEQTAAQLGMATERVRTLHARGAGTLLRPPRTAPRGRPEPAARGPLPS</sequence>
<proteinExistence type="predicted"/>
<name>A0A1V4ADE7_9ACTN</name>
<dbReference type="STRING" id="83656.B1H18_08985"/>
<protein>
    <submittedName>
        <fullName evidence="3">RNA polymerase subunit sigma-70</fullName>
    </submittedName>
</protein>
<evidence type="ECO:0000313" key="3">
    <source>
        <dbReference type="EMBL" id="OON81437.1"/>
    </source>
</evidence>
<dbReference type="InterPro" id="IPR036388">
    <property type="entry name" value="WH-like_DNA-bd_sf"/>
</dbReference>
<organism evidence="3 4">
    <name type="scientific">Streptomyces tsukubensis</name>
    <dbReference type="NCBI Taxonomy" id="83656"/>
    <lineage>
        <taxon>Bacteria</taxon>
        <taxon>Bacillati</taxon>
        <taxon>Actinomycetota</taxon>
        <taxon>Actinomycetes</taxon>
        <taxon>Kitasatosporales</taxon>
        <taxon>Streptomycetaceae</taxon>
        <taxon>Streptomyces</taxon>
    </lineage>
</organism>
<accession>A0A1V4ADE7</accession>
<feature type="compositionally biased region" description="Low complexity" evidence="1">
    <location>
        <begin position="139"/>
        <end position="163"/>
    </location>
</feature>
<keyword evidence="4" id="KW-1185">Reference proteome</keyword>
<evidence type="ECO:0000256" key="1">
    <source>
        <dbReference type="SAM" id="MobiDB-lite"/>
    </source>
</evidence>
<comment type="caution">
    <text evidence="3">The sequence shown here is derived from an EMBL/GenBank/DDBJ whole genome shotgun (WGS) entry which is preliminary data.</text>
</comment>
<reference evidence="3 4" key="1">
    <citation type="submission" date="2017-02" db="EMBL/GenBank/DDBJ databases">
        <title>Draft Genome Sequence of Streptomyces tsukubaensis F601, a Producer of the immunosuppressant tacrolimus FK506.</title>
        <authorList>
            <person name="Zong G."/>
            <person name="Zhong C."/>
            <person name="Fu J."/>
            <person name="Qin R."/>
            <person name="Cao G."/>
        </authorList>
    </citation>
    <scope>NUCLEOTIDE SEQUENCE [LARGE SCALE GENOMIC DNA]</scope>
    <source>
        <strain evidence="3 4">F601</strain>
    </source>
</reference>
<dbReference type="RefSeq" id="WP_077966451.1">
    <property type="nucleotide sequence ID" value="NZ_CP045178.1"/>
</dbReference>
<evidence type="ECO:0000259" key="2">
    <source>
        <dbReference type="Pfam" id="PF04545"/>
    </source>
</evidence>
<dbReference type="Pfam" id="PF04545">
    <property type="entry name" value="Sigma70_r4"/>
    <property type="match status" value="1"/>
</dbReference>
<gene>
    <name evidence="3" type="ORF">B1H18_08985</name>
</gene>
<dbReference type="EMBL" id="MVFC01000004">
    <property type="protein sequence ID" value="OON81437.1"/>
    <property type="molecule type" value="Genomic_DNA"/>
</dbReference>
<evidence type="ECO:0000313" key="4">
    <source>
        <dbReference type="Proteomes" id="UP000190539"/>
    </source>
</evidence>
<dbReference type="GO" id="GO:0003700">
    <property type="term" value="F:DNA-binding transcription factor activity"/>
    <property type="evidence" value="ECO:0007669"/>
    <property type="project" value="InterPro"/>
</dbReference>
<dbReference type="InterPro" id="IPR013324">
    <property type="entry name" value="RNA_pol_sigma_r3/r4-like"/>
</dbReference>
<dbReference type="InterPro" id="IPR007630">
    <property type="entry name" value="RNA_pol_sigma70_r4"/>
</dbReference>